<evidence type="ECO:0000313" key="3">
    <source>
        <dbReference type="EMBL" id="SCV01081.1"/>
    </source>
</evidence>
<feature type="compositionally biased region" description="Polar residues" evidence="2">
    <location>
        <begin position="179"/>
        <end position="189"/>
    </location>
</feature>
<accession>A0A1G4KA84</accession>
<feature type="region of interest" description="Disordered" evidence="2">
    <location>
        <begin position="1"/>
        <end position="91"/>
    </location>
</feature>
<dbReference type="GO" id="GO:0051301">
    <property type="term" value="P:cell division"/>
    <property type="evidence" value="ECO:0007669"/>
    <property type="project" value="InterPro"/>
</dbReference>
<dbReference type="AlphaFoldDB" id="A0A1G4KA84"/>
<feature type="compositionally biased region" description="Pro residues" evidence="2">
    <location>
        <begin position="191"/>
        <end position="205"/>
    </location>
</feature>
<dbReference type="GO" id="GO:0007059">
    <property type="term" value="P:chromosome segregation"/>
    <property type="evidence" value="ECO:0007669"/>
    <property type="project" value="InterPro"/>
</dbReference>
<keyword evidence="1" id="KW-0175">Coiled coil</keyword>
<feature type="compositionally biased region" description="Low complexity" evidence="2">
    <location>
        <begin position="126"/>
        <end position="138"/>
    </location>
</feature>
<organism evidence="3 4">
    <name type="scientific">Lachancea nothofagi CBS 11611</name>
    <dbReference type="NCBI Taxonomy" id="1266666"/>
    <lineage>
        <taxon>Eukaryota</taxon>
        <taxon>Fungi</taxon>
        <taxon>Dikarya</taxon>
        <taxon>Ascomycota</taxon>
        <taxon>Saccharomycotina</taxon>
        <taxon>Saccharomycetes</taxon>
        <taxon>Saccharomycetales</taxon>
        <taxon>Saccharomycetaceae</taxon>
        <taxon>Lachancea</taxon>
    </lineage>
</organism>
<dbReference type="Proteomes" id="UP000189911">
    <property type="component" value="Chromosome F"/>
</dbReference>
<evidence type="ECO:0000256" key="2">
    <source>
        <dbReference type="SAM" id="MobiDB-lite"/>
    </source>
</evidence>
<proteinExistence type="predicted"/>
<feature type="region of interest" description="Disordered" evidence="2">
    <location>
        <begin position="105"/>
        <end position="138"/>
    </location>
</feature>
<keyword evidence="4" id="KW-1185">Reference proteome</keyword>
<feature type="region of interest" description="Disordered" evidence="2">
    <location>
        <begin position="179"/>
        <end position="205"/>
    </location>
</feature>
<dbReference type="PANTHER" id="PTHR14778:SF2">
    <property type="entry name" value="KINETOCHORE-ASSOCIATED PROTEIN DSN1 HOMOLOG"/>
    <property type="match status" value="1"/>
</dbReference>
<reference evidence="4" key="1">
    <citation type="submission" date="2016-03" db="EMBL/GenBank/DDBJ databases">
        <authorList>
            <person name="Devillers Hugo."/>
        </authorList>
    </citation>
    <scope>NUCLEOTIDE SEQUENCE [LARGE SCALE GENOMIC DNA]</scope>
</reference>
<evidence type="ECO:0000256" key="1">
    <source>
        <dbReference type="SAM" id="Coils"/>
    </source>
</evidence>
<sequence length="551" mass="64284">MDRERPRSVTPQSQKSSQRRHGLKMQMLPVPNDLKPQERLRMTQEEDGLQEDLDEYQRERLQSSFERDEDFKFKRHKHRNNAGTASLGERLDNIHEQQRARWMDNFNSSANMDRFPRSSQRERSSQESQHPQQSMLPLPTAPYMPYMYYYPYGPPMAHPHMSTSPSRAGDQEMAQYVNSSQGYPNTSTQPFMPPMPPPNSQLMPPPPLYPGYSAYNYYNDVQSSVAKKSQQRREKRNSLMAQRGRRLSLLSLQDNSHIISPHKDVPEHDFYRHIANTSFGQDLQIRQLFSWCLIRCLRKWENTDHSPTSNEDKGNGKAYVDPKRISLVIIKEFVEELRKGKLDVSWDVEESEDSAIEDNTRYQEEDTELRELFEDDDDDDSQVARKSRKRRSSRKHLIKLPNEKNVQNAKNLHVLQKQIDALEDEIKRWIHELDEPEKTSEWQVFGKELANIKETLGPNGSLYSSQDLEYDPVPELEEKIRSRMDNLYAISHFLHSNAEVLSHSAQLRLQSLSNCINLNIFTSQAAVQPKENIKSLLTGLSRLMARPNNDS</sequence>
<name>A0A1G4KA84_9SACH</name>
<dbReference type="PANTHER" id="PTHR14778">
    <property type="entry name" value="KINETOCHORE-ASSOCIATED PROTEIN DSN1 HOMOLOG"/>
    <property type="match status" value="1"/>
</dbReference>
<dbReference type="EMBL" id="LT598452">
    <property type="protein sequence ID" value="SCV01081.1"/>
    <property type="molecule type" value="Genomic_DNA"/>
</dbReference>
<gene>
    <name evidence="3" type="ORF">LANO_0F10044G</name>
</gene>
<dbReference type="InterPro" id="IPR013218">
    <property type="entry name" value="Dsn1/Mis13"/>
</dbReference>
<dbReference type="OrthoDB" id="3364649at2759"/>
<dbReference type="Pfam" id="PF08202">
    <property type="entry name" value="MIS13"/>
    <property type="match status" value="1"/>
</dbReference>
<feature type="compositionally biased region" description="Basic and acidic residues" evidence="2">
    <location>
        <begin position="55"/>
        <end position="72"/>
    </location>
</feature>
<feature type="region of interest" description="Disordered" evidence="2">
    <location>
        <begin position="371"/>
        <end position="395"/>
    </location>
</feature>
<protein>
    <submittedName>
        <fullName evidence="3">LANO_0F10044g1_1</fullName>
    </submittedName>
</protein>
<feature type="compositionally biased region" description="Basic residues" evidence="2">
    <location>
        <begin position="385"/>
        <end position="395"/>
    </location>
</feature>
<feature type="compositionally biased region" description="Basic and acidic residues" evidence="2">
    <location>
        <begin position="35"/>
        <end position="44"/>
    </location>
</feature>
<evidence type="ECO:0000313" key="4">
    <source>
        <dbReference type="Proteomes" id="UP000189911"/>
    </source>
</evidence>
<feature type="compositionally biased region" description="Acidic residues" evidence="2">
    <location>
        <begin position="45"/>
        <end position="54"/>
    </location>
</feature>
<feature type="coiled-coil region" evidence="1">
    <location>
        <begin position="405"/>
        <end position="439"/>
    </location>
</feature>
<dbReference type="GO" id="GO:0000444">
    <property type="term" value="C:MIS12/MIND type complex"/>
    <property type="evidence" value="ECO:0007669"/>
    <property type="project" value="InterPro"/>
</dbReference>
<feature type="compositionally biased region" description="Basic and acidic residues" evidence="2">
    <location>
        <begin position="114"/>
        <end position="125"/>
    </location>
</feature>